<dbReference type="InterPro" id="IPR042460">
    <property type="entry name" value="DCN1-like_PONY"/>
</dbReference>
<dbReference type="OrthoDB" id="27198at2759"/>
<dbReference type="InterPro" id="IPR014764">
    <property type="entry name" value="DCN-prot"/>
</dbReference>
<dbReference type="VEuPathDB" id="FungiDB:SJAG_00033"/>
<dbReference type="InterPro" id="IPR005176">
    <property type="entry name" value="PONY_dom"/>
</dbReference>
<proteinExistence type="predicted"/>
<keyword evidence="5" id="KW-1185">Reference proteome</keyword>
<dbReference type="Proteomes" id="UP000001744">
    <property type="component" value="Unassembled WGS sequence"/>
</dbReference>
<comment type="function">
    <text evidence="1">Neddylation of cullins play an essential role in the regulation of SCF-type complexes activity.</text>
</comment>
<dbReference type="GO" id="GO:0045116">
    <property type="term" value="P:protein neddylation"/>
    <property type="evidence" value="ECO:0000318"/>
    <property type="project" value="GO_Central"/>
</dbReference>
<dbReference type="STRING" id="402676.B6JUT9"/>
<dbReference type="GO" id="GO:0032182">
    <property type="term" value="F:ubiquitin-like protein binding"/>
    <property type="evidence" value="ECO:0000318"/>
    <property type="project" value="GO_Central"/>
</dbReference>
<dbReference type="HOGENOM" id="CLU_047042_3_1_1"/>
<dbReference type="Gene3D" id="1.10.238.10">
    <property type="entry name" value="EF-hand"/>
    <property type="match status" value="1"/>
</dbReference>
<dbReference type="EMBL" id="KE651166">
    <property type="protein sequence ID" value="EEB05041.1"/>
    <property type="molecule type" value="Genomic_DNA"/>
</dbReference>
<dbReference type="eggNOG" id="KOG3077">
    <property type="taxonomic scope" value="Eukaryota"/>
</dbReference>
<organism evidence="3 5">
    <name type="scientific">Schizosaccharomyces japonicus (strain yFS275 / FY16936)</name>
    <name type="common">Fission yeast</name>
    <dbReference type="NCBI Taxonomy" id="402676"/>
    <lineage>
        <taxon>Eukaryota</taxon>
        <taxon>Fungi</taxon>
        <taxon>Dikarya</taxon>
        <taxon>Ascomycota</taxon>
        <taxon>Taphrinomycotina</taxon>
        <taxon>Schizosaccharomycetes</taxon>
        <taxon>Schizosaccharomycetales</taxon>
        <taxon>Schizosaccharomycetaceae</taxon>
        <taxon>Schizosaccharomyces</taxon>
    </lineage>
</organism>
<accession>B6JUT9</accession>
<dbReference type="OMA" id="LWCKFLQ"/>
<dbReference type="GO" id="GO:0000151">
    <property type="term" value="C:ubiquitin ligase complex"/>
    <property type="evidence" value="ECO:0000318"/>
    <property type="project" value="GO_Central"/>
</dbReference>
<dbReference type="PROSITE" id="PS51229">
    <property type="entry name" value="DCUN1"/>
    <property type="match status" value="1"/>
</dbReference>
<dbReference type="GeneID" id="7050982"/>
<reference evidence="3 5" key="1">
    <citation type="journal article" date="2011" name="Science">
        <title>Comparative functional genomics of the fission yeasts.</title>
        <authorList>
            <person name="Rhind N."/>
            <person name="Chen Z."/>
            <person name="Yassour M."/>
            <person name="Thompson D.A."/>
            <person name="Haas B.J."/>
            <person name="Habib N."/>
            <person name="Wapinski I."/>
            <person name="Roy S."/>
            <person name="Lin M.F."/>
            <person name="Heiman D.I."/>
            <person name="Young S.K."/>
            <person name="Furuya K."/>
            <person name="Guo Y."/>
            <person name="Pidoux A."/>
            <person name="Chen H.M."/>
            <person name="Robbertse B."/>
            <person name="Goldberg J.M."/>
            <person name="Aoki K."/>
            <person name="Bayne E.H."/>
            <person name="Berlin A.M."/>
            <person name="Desjardins C.A."/>
            <person name="Dobbs E."/>
            <person name="Dukaj L."/>
            <person name="Fan L."/>
            <person name="FitzGerald M.G."/>
            <person name="French C."/>
            <person name="Gujja S."/>
            <person name="Hansen K."/>
            <person name="Keifenheim D."/>
            <person name="Levin J.Z."/>
            <person name="Mosher R.A."/>
            <person name="Mueller C.A."/>
            <person name="Pfiffner J."/>
            <person name="Priest M."/>
            <person name="Russ C."/>
            <person name="Smialowska A."/>
            <person name="Swoboda P."/>
            <person name="Sykes S.M."/>
            <person name="Vaughn M."/>
            <person name="Vengrova S."/>
            <person name="Yoder R."/>
            <person name="Zeng Q."/>
            <person name="Allshire R."/>
            <person name="Baulcombe D."/>
            <person name="Birren B.W."/>
            <person name="Brown W."/>
            <person name="Ekwall K."/>
            <person name="Kellis M."/>
            <person name="Leatherwood J."/>
            <person name="Levin H."/>
            <person name="Margalit H."/>
            <person name="Martienssen R."/>
            <person name="Nieduszynski C.A."/>
            <person name="Spatafora J.W."/>
            <person name="Friedman N."/>
            <person name="Dalgaard J.Z."/>
            <person name="Baumann P."/>
            <person name="Niki H."/>
            <person name="Regev A."/>
            <person name="Nusbaum C."/>
        </authorList>
    </citation>
    <scope>NUCLEOTIDE SEQUENCE [LARGE SCALE GENOMIC DNA]</scope>
    <source>
        <strain evidence="5">yFS275 / FY16936</strain>
    </source>
</reference>
<dbReference type="PANTHER" id="PTHR12281">
    <property type="entry name" value="RP42 RELATED"/>
    <property type="match status" value="1"/>
</dbReference>
<evidence type="ECO:0000256" key="1">
    <source>
        <dbReference type="RuleBase" id="RU410713"/>
    </source>
</evidence>
<dbReference type="GO" id="GO:0031624">
    <property type="term" value="F:ubiquitin conjugating enzyme binding"/>
    <property type="evidence" value="ECO:0000318"/>
    <property type="project" value="GO_Central"/>
</dbReference>
<evidence type="ECO:0000313" key="4">
    <source>
        <dbReference type="JaponicusDB" id="SJAG_00033"/>
    </source>
</evidence>
<feature type="domain" description="DCUN1" evidence="2">
    <location>
        <begin position="50"/>
        <end position="243"/>
    </location>
</feature>
<dbReference type="PANTHER" id="PTHR12281:SF31">
    <property type="entry name" value="DCN1-LIKE PROTEIN 3"/>
    <property type="match status" value="1"/>
</dbReference>
<evidence type="ECO:0000259" key="2">
    <source>
        <dbReference type="PROSITE" id="PS51229"/>
    </source>
</evidence>
<dbReference type="Gene3D" id="1.10.238.200">
    <property type="entry name" value="Cullin, PONY binding domain"/>
    <property type="match status" value="1"/>
</dbReference>
<evidence type="ECO:0000313" key="5">
    <source>
        <dbReference type="Proteomes" id="UP000001744"/>
    </source>
</evidence>
<name>B6JUT9_SCHJY</name>
<dbReference type="Pfam" id="PF03556">
    <property type="entry name" value="Cullin_binding"/>
    <property type="match status" value="1"/>
</dbReference>
<dbReference type="AlphaFoldDB" id="B6JUT9"/>
<dbReference type="GO" id="GO:0005634">
    <property type="term" value="C:nucleus"/>
    <property type="evidence" value="ECO:0007669"/>
    <property type="project" value="EnsemblFungi"/>
</dbReference>
<dbReference type="GO" id="GO:0097602">
    <property type="term" value="F:cullin family protein binding"/>
    <property type="evidence" value="ECO:0000318"/>
    <property type="project" value="GO_Central"/>
</dbReference>
<gene>
    <name evidence="4" type="primary">dcn1</name>
    <name evidence="3" type="ORF">SJAG_00033</name>
</gene>
<dbReference type="JaponicusDB" id="SJAG_00033">
    <property type="gene designation" value="dcn1"/>
</dbReference>
<sequence>MSRIDSRNLAREFSKAANCTQKAALAWLKSYDYDYPLALACWQEVKEQEVREKKCDKLFDQYASAEDKSTIDLDNSLQLFEDLGLSLEDPATLLVSYLFQSENMGEFHRDAFVKSCLSLHVCNMEQLKSRVSEKKEEWSSNAELAKAVYRYTYPLACERGQRTLPTSIAIEFLQLLLKDSFPLLSEFVAFLEQSPVANKTLPKDTWNQLWEFAAFVRSCPDCSQYDFEGAWPVLIDEFVTYFKNKS</sequence>
<evidence type="ECO:0000313" key="3">
    <source>
        <dbReference type="EMBL" id="EEB05041.1"/>
    </source>
</evidence>
<dbReference type="RefSeq" id="XP_002171334.1">
    <property type="nucleotide sequence ID" value="XM_002171298.2"/>
</dbReference>
<protein>
    <recommendedName>
        <fullName evidence="1">Defective in cullin neddylation protein</fullName>
    </recommendedName>
</protein>